<dbReference type="InterPro" id="IPR000182">
    <property type="entry name" value="GNAT_dom"/>
</dbReference>
<evidence type="ECO:0000313" key="5">
    <source>
        <dbReference type="Proteomes" id="UP001165308"/>
    </source>
</evidence>
<accession>A0ABT0SQK4</accession>
<dbReference type="Gene3D" id="3.40.630.30">
    <property type="match status" value="1"/>
</dbReference>
<dbReference type="InterPro" id="IPR016181">
    <property type="entry name" value="Acyl_CoA_acyltransferase"/>
</dbReference>
<dbReference type="SUPFAM" id="SSF55729">
    <property type="entry name" value="Acyl-CoA N-acyltransferases (Nat)"/>
    <property type="match status" value="1"/>
</dbReference>
<dbReference type="Pfam" id="PF00583">
    <property type="entry name" value="Acetyltransf_1"/>
    <property type="match status" value="1"/>
</dbReference>
<dbReference type="InterPro" id="IPR050680">
    <property type="entry name" value="YpeA/RimI_acetyltransf"/>
</dbReference>
<evidence type="ECO:0000256" key="1">
    <source>
        <dbReference type="ARBA" id="ARBA00022679"/>
    </source>
</evidence>
<keyword evidence="5" id="KW-1185">Reference proteome</keyword>
<evidence type="ECO:0000313" key="4">
    <source>
        <dbReference type="EMBL" id="MCL7930090.1"/>
    </source>
</evidence>
<dbReference type="PROSITE" id="PS51186">
    <property type="entry name" value="GNAT"/>
    <property type="match status" value="1"/>
</dbReference>
<dbReference type="Proteomes" id="UP001165308">
    <property type="component" value="Unassembled WGS sequence"/>
</dbReference>
<gene>
    <name evidence="4" type="ORF">M8006_08875</name>
</gene>
<dbReference type="PANTHER" id="PTHR43420">
    <property type="entry name" value="ACETYLTRANSFERASE"/>
    <property type="match status" value="1"/>
</dbReference>
<reference evidence="4" key="1">
    <citation type="submission" date="2022-05" db="EMBL/GenBank/DDBJ databases">
        <title>Halomonas geminus sp. nov. and Halomonas llamarensis sp. nov. isolated from high-altitude salars of the Atacama Desert.</title>
        <authorList>
            <person name="Hintersatz C."/>
            <person name="Rojas L.A."/>
            <person name="Wei T.-S."/>
            <person name="Kutschke S."/>
            <person name="Lehmann F."/>
            <person name="Jain R."/>
            <person name="Pollmann K."/>
        </authorList>
    </citation>
    <scope>NUCLEOTIDE SEQUENCE</scope>
    <source>
        <strain evidence="4">ATCHA</strain>
    </source>
</reference>
<name>A0ABT0SQK4_9GAMM</name>
<dbReference type="CDD" id="cd04301">
    <property type="entry name" value="NAT_SF"/>
    <property type="match status" value="1"/>
</dbReference>
<protein>
    <submittedName>
        <fullName evidence="4">GNAT family N-acetyltransferase</fullName>
    </submittedName>
</protein>
<keyword evidence="2" id="KW-0012">Acyltransferase</keyword>
<dbReference type="EMBL" id="JAMJPJ010000011">
    <property type="protein sequence ID" value="MCL7930090.1"/>
    <property type="molecule type" value="Genomic_DNA"/>
</dbReference>
<organism evidence="4 5">
    <name type="scientific">Halomonas llamarensis</name>
    <dbReference type="NCBI Taxonomy" id="2945104"/>
    <lineage>
        <taxon>Bacteria</taxon>
        <taxon>Pseudomonadati</taxon>
        <taxon>Pseudomonadota</taxon>
        <taxon>Gammaproteobacteria</taxon>
        <taxon>Oceanospirillales</taxon>
        <taxon>Halomonadaceae</taxon>
        <taxon>Halomonas</taxon>
    </lineage>
</organism>
<proteinExistence type="predicted"/>
<evidence type="ECO:0000259" key="3">
    <source>
        <dbReference type="PROSITE" id="PS51186"/>
    </source>
</evidence>
<sequence>MNILIQRGFQLEKAKPVAKLYEQAFGAKFASAISDRAQRIQLLSACFIPAFSFTAIFEDEVIGLAGFQQSDGSLTAGIDMKQLIEELGLLKGLWACLVFSLFERRPKPGELVMDGIAVDSRFRGQGVGSQLLEQIIAYASDNGFETVRLDVIHSNPRARKLYESKGFVAVKYDYFPYLKWLIGFSGSTTMVLKLTDTT</sequence>
<keyword evidence="1" id="KW-0808">Transferase</keyword>
<comment type="caution">
    <text evidence="4">The sequence shown here is derived from an EMBL/GenBank/DDBJ whole genome shotgun (WGS) entry which is preliminary data.</text>
</comment>
<dbReference type="RefSeq" id="WP_250081314.1">
    <property type="nucleotide sequence ID" value="NZ_JAMJPJ010000011.1"/>
</dbReference>
<feature type="domain" description="N-acetyltransferase" evidence="3">
    <location>
        <begin position="4"/>
        <end position="195"/>
    </location>
</feature>
<evidence type="ECO:0000256" key="2">
    <source>
        <dbReference type="ARBA" id="ARBA00023315"/>
    </source>
</evidence>